<dbReference type="PANTHER" id="PTHR43317:SF1">
    <property type="entry name" value="THERMOSPERMINE SYNTHASE ACAULIS5"/>
    <property type="match status" value="1"/>
</dbReference>
<comment type="function">
    <text evidence="4">Catalyzes the irreversible transfer of a propylamine group from the amino donor S-adenosylmethioninamine (decarboxy-AdoMet) to putrescine (1,4-diaminobutane) to yield spermidine.</text>
</comment>
<evidence type="ECO:0000313" key="7">
    <source>
        <dbReference type="EMBL" id="QUI21685.1"/>
    </source>
</evidence>
<dbReference type="GO" id="GO:0010487">
    <property type="term" value="F:thermospermine synthase activity"/>
    <property type="evidence" value="ECO:0007669"/>
    <property type="project" value="UniProtKB-ARBA"/>
</dbReference>
<comment type="catalytic activity">
    <reaction evidence="4">
        <text>S-adenosyl 3-(methylsulfanyl)propylamine + putrescine = S-methyl-5'-thioadenosine + spermidine + H(+)</text>
        <dbReference type="Rhea" id="RHEA:12721"/>
        <dbReference type="ChEBI" id="CHEBI:15378"/>
        <dbReference type="ChEBI" id="CHEBI:17509"/>
        <dbReference type="ChEBI" id="CHEBI:57443"/>
        <dbReference type="ChEBI" id="CHEBI:57834"/>
        <dbReference type="ChEBI" id="CHEBI:326268"/>
        <dbReference type="EC" id="2.5.1.16"/>
    </reaction>
</comment>
<dbReference type="FunFam" id="3.40.50.150:FF:000088">
    <property type="entry name" value="Polyamine aminopropyltransferase"/>
    <property type="match status" value="1"/>
</dbReference>
<dbReference type="GO" id="GO:0004766">
    <property type="term" value="F:spermidine synthase activity"/>
    <property type="evidence" value="ECO:0007669"/>
    <property type="project" value="UniProtKB-UniRule"/>
</dbReference>
<dbReference type="NCBIfam" id="NF002956">
    <property type="entry name" value="PRK03612.1"/>
    <property type="match status" value="1"/>
</dbReference>
<dbReference type="PROSITE" id="PS01330">
    <property type="entry name" value="PABS_1"/>
    <property type="match status" value="1"/>
</dbReference>
<gene>
    <name evidence="4" type="primary">speE</name>
    <name evidence="7" type="ORF">HZI73_04980</name>
</gene>
<dbReference type="InterPro" id="IPR001045">
    <property type="entry name" value="Spermi_synthase"/>
</dbReference>
<accession>A0A8J8SFI1</accession>
<feature type="binding site" evidence="4">
    <location>
        <begin position="359"/>
        <end position="360"/>
    </location>
    <ligand>
        <name>S-methyl-5'-thioadenosine</name>
        <dbReference type="ChEBI" id="CHEBI:17509"/>
    </ligand>
</feature>
<feature type="transmembrane region" description="Helical" evidence="4">
    <location>
        <begin position="79"/>
        <end position="105"/>
    </location>
</feature>
<evidence type="ECO:0000313" key="8">
    <source>
        <dbReference type="Proteomes" id="UP000683246"/>
    </source>
</evidence>
<keyword evidence="4" id="KW-0745">Spermidine biosynthesis</keyword>
<feature type="binding site" evidence="4">
    <location>
        <position position="325"/>
    </location>
    <ligand>
        <name>S-methyl-5'-thioadenosine</name>
        <dbReference type="ChEBI" id="CHEBI:17509"/>
    </ligand>
</feature>
<dbReference type="InterPro" id="IPR030374">
    <property type="entry name" value="PABS"/>
</dbReference>
<evidence type="ECO:0000256" key="1">
    <source>
        <dbReference type="ARBA" id="ARBA00007867"/>
    </source>
</evidence>
<dbReference type="PROSITE" id="PS51006">
    <property type="entry name" value="PABS_2"/>
    <property type="match status" value="1"/>
</dbReference>
<evidence type="ECO:0000256" key="5">
    <source>
        <dbReference type="PROSITE-ProRule" id="PRU00354"/>
    </source>
</evidence>
<evidence type="ECO:0000256" key="2">
    <source>
        <dbReference type="ARBA" id="ARBA00022679"/>
    </source>
</evidence>
<keyword evidence="4" id="KW-1003">Cell membrane</keyword>
<dbReference type="SUPFAM" id="SSF53335">
    <property type="entry name" value="S-adenosyl-L-methionine-dependent methyltransferases"/>
    <property type="match status" value="1"/>
</dbReference>
<feature type="domain" description="PABS" evidence="6">
    <location>
        <begin position="221"/>
        <end position="456"/>
    </location>
</feature>
<feature type="transmembrane region" description="Helical" evidence="4">
    <location>
        <begin position="177"/>
        <end position="195"/>
    </location>
</feature>
<dbReference type="PANTHER" id="PTHR43317">
    <property type="entry name" value="THERMOSPERMINE SYNTHASE ACAULIS5"/>
    <property type="match status" value="1"/>
</dbReference>
<dbReference type="UniPathway" id="UPA00248">
    <property type="reaction ID" value="UER00314"/>
</dbReference>
<dbReference type="Pfam" id="PF01564">
    <property type="entry name" value="Spermine_synth"/>
    <property type="match status" value="1"/>
</dbReference>
<comment type="pathway">
    <text evidence="4">Amine and polyamine biosynthesis; spermidine biosynthesis; spermidine from putrescine: step 1/1.</text>
</comment>
<feature type="binding site" evidence="4">
    <location>
        <position position="281"/>
    </location>
    <ligand>
        <name>spermidine</name>
        <dbReference type="ChEBI" id="CHEBI:57834"/>
    </ligand>
</feature>
<dbReference type="Proteomes" id="UP000683246">
    <property type="component" value="Chromosome"/>
</dbReference>
<keyword evidence="4" id="KW-0472">Membrane</keyword>
<reference evidence="7" key="1">
    <citation type="submission" date="2020-07" db="EMBL/GenBank/DDBJ databases">
        <title>Vallitalea pronyensis genome.</title>
        <authorList>
            <person name="Postec A."/>
        </authorList>
    </citation>
    <scope>NUCLEOTIDE SEQUENCE</scope>
    <source>
        <strain evidence="7">FatNI3</strain>
    </source>
</reference>
<keyword evidence="4" id="KW-0812">Transmembrane</keyword>
<evidence type="ECO:0000256" key="4">
    <source>
        <dbReference type="HAMAP-Rule" id="MF_00198"/>
    </source>
</evidence>
<feature type="transmembrane region" description="Helical" evidence="4">
    <location>
        <begin position="111"/>
        <end position="134"/>
    </location>
</feature>
<proteinExistence type="inferred from homology"/>
<dbReference type="Gene3D" id="3.40.50.150">
    <property type="entry name" value="Vaccinia Virus protein VP39"/>
    <property type="match status" value="1"/>
</dbReference>
<sequence length="516" mass="58550">MTKKDSINSTNTDGKINATPLLFAVFIIAICGIIYELIIGAISSYLLGDSVKQYSITIGLFMSAMGIGSYITRRFKRNLFDVFVTIELLIGLIGGVSAVFLFAAYGYSNTYYIVMYGTIIIIGILVGLEIPILTRIIEENENNLRLTIANVLSFDYVGALIGSVAFPLILLPHLGHIKTSFFVGFINIMVANIIIFKYADYIKRIKLFKLLAIVFTGLILLGFFTADQTANRIENNLYRDQIIYRKQTKYQRMIVTKHRDDMRLFLNGNIQFSSQDEYRYHEALIHPAMSLTDNREKVLILGGGDGLAAREILKYGDVEKITLVDLDPEVIDFCRSNPLIKGLNEASLDNEKLTIVNQDAYKFLDITDELYNVIIVDLPDPNNESLNKLYTNVFYRLVYGRLAEGGMVSIQSTSPYYAEESYWCIRKTVASEGFFTTGHHVYVPSFGDWGFTLASKKDFDIKNIDITVPTQYLNNDIVQALFVFGKDEMKKQDMVQINSLTHPVLITYYQKAWHSY</sequence>
<comment type="similarity">
    <text evidence="1 4">Belongs to the spermidine/spermine synthase family.</text>
</comment>
<dbReference type="EMBL" id="CP058649">
    <property type="protein sequence ID" value="QUI21685.1"/>
    <property type="molecule type" value="Genomic_DNA"/>
</dbReference>
<feature type="binding site" evidence="4">
    <location>
        <position position="251"/>
    </location>
    <ligand>
        <name>S-methyl-5'-thioadenosine</name>
        <dbReference type="ChEBI" id="CHEBI:17509"/>
    </ligand>
</feature>
<evidence type="ECO:0000256" key="3">
    <source>
        <dbReference type="ARBA" id="ARBA00023115"/>
    </source>
</evidence>
<feature type="transmembrane region" description="Helical" evidence="4">
    <location>
        <begin position="21"/>
        <end position="47"/>
    </location>
</feature>
<dbReference type="GO" id="GO:0008295">
    <property type="term" value="P:spermidine biosynthetic process"/>
    <property type="evidence" value="ECO:0007669"/>
    <property type="project" value="UniProtKB-UniRule"/>
</dbReference>
<dbReference type="InterPro" id="IPR030373">
    <property type="entry name" value="PABS_CS"/>
</dbReference>
<keyword evidence="3 4" id="KW-0620">Polyamine biosynthesis</keyword>
<feature type="transmembrane region" description="Helical" evidence="4">
    <location>
        <begin position="146"/>
        <end position="171"/>
    </location>
</feature>
<evidence type="ECO:0000259" key="6">
    <source>
        <dbReference type="PROSITE" id="PS51006"/>
    </source>
</evidence>
<feature type="binding site" evidence="4">
    <location>
        <position position="305"/>
    </location>
    <ligand>
        <name>spermidine</name>
        <dbReference type="ChEBI" id="CHEBI:57834"/>
    </ligand>
</feature>
<dbReference type="CDD" id="cd02440">
    <property type="entry name" value="AdoMet_MTases"/>
    <property type="match status" value="1"/>
</dbReference>
<organism evidence="7 8">
    <name type="scientific">Vallitalea pronyensis</name>
    <dbReference type="NCBI Taxonomy" id="1348613"/>
    <lineage>
        <taxon>Bacteria</taxon>
        <taxon>Bacillati</taxon>
        <taxon>Bacillota</taxon>
        <taxon>Clostridia</taxon>
        <taxon>Lachnospirales</taxon>
        <taxon>Vallitaleaceae</taxon>
        <taxon>Vallitalea</taxon>
    </lineage>
</organism>
<comment type="subunit">
    <text evidence="4">Homodimer or homotetramer.</text>
</comment>
<keyword evidence="8" id="KW-1185">Reference proteome</keyword>
<dbReference type="AlphaFoldDB" id="A0A8J8SFI1"/>
<dbReference type="GO" id="GO:0005886">
    <property type="term" value="C:plasma membrane"/>
    <property type="evidence" value="ECO:0007669"/>
    <property type="project" value="UniProtKB-SubCell"/>
</dbReference>
<dbReference type="KEGG" id="vpy:HZI73_04980"/>
<dbReference type="NCBIfam" id="NF037959">
    <property type="entry name" value="MFS_SpdSyn"/>
    <property type="match status" value="1"/>
</dbReference>
<name>A0A8J8SFI1_9FIRM</name>
<comment type="caution">
    <text evidence="4">Lacks conserved residue(s) required for the propagation of feature annotation.</text>
</comment>
<dbReference type="HAMAP" id="MF_00198">
    <property type="entry name" value="Spermidine_synth"/>
    <property type="match status" value="1"/>
</dbReference>
<dbReference type="EC" id="2.5.1.16" evidence="4"/>
<feature type="transmembrane region" description="Helical" evidence="4">
    <location>
        <begin position="207"/>
        <end position="226"/>
    </location>
</feature>
<dbReference type="RefSeq" id="WP_212697156.1">
    <property type="nucleotide sequence ID" value="NZ_CP058649.1"/>
</dbReference>
<keyword evidence="2 4" id="KW-0808">Transferase</keyword>
<comment type="subcellular location">
    <subcellularLocation>
        <location evidence="4">Cell membrane</location>
        <topology evidence="4">Multi-pass membrane protein</topology>
    </subcellularLocation>
</comment>
<protein>
    <recommendedName>
        <fullName evidence="4">Polyamine aminopropyltransferase</fullName>
    </recommendedName>
    <alternativeName>
        <fullName evidence="4">Putrescine aminopropyltransferase</fullName>
        <shortName evidence="4">PAPT</shortName>
    </alternativeName>
    <alternativeName>
        <fullName evidence="4">Spermidine synthase</fullName>
        <shortName evidence="4">SPDS</shortName>
        <shortName evidence="4">SPDSY</shortName>
        <ecNumber evidence="4">2.5.1.16</ecNumber>
    </alternativeName>
</protein>
<dbReference type="InterPro" id="IPR029063">
    <property type="entry name" value="SAM-dependent_MTases_sf"/>
</dbReference>
<keyword evidence="4" id="KW-1133">Transmembrane helix</keyword>
<feature type="transmembrane region" description="Helical" evidence="4">
    <location>
        <begin position="53"/>
        <end position="72"/>
    </location>
</feature>
<feature type="active site" description="Proton acceptor" evidence="4 5">
    <location>
        <position position="377"/>
    </location>
</feature>